<dbReference type="AlphaFoldDB" id="A0A9D4XEC1"/>
<evidence type="ECO:0000259" key="1">
    <source>
        <dbReference type="Pfam" id="PF22936"/>
    </source>
</evidence>
<dbReference type="InterPro" id="IPR054722">
    <property type="entry name" value="PolX-like_BBD"/>
</dbReference>
<dbReference type="EMBL" id="JAMSHJ010000004">
    <property type="protein sequence ID" value="KAI5418519.1"/>
    <property type="molecule type" value="Genomic_DNA"/>
</dbReference>
<evidence type="ECO:0000313" key="2">
    <source>
        <dbReference type="EMBL" id="KAI5418519.1"/>
    </source>
</evidence>
<comment type="caution">
    <text evidence="2">The sequence shown here is derived from an EMBL/GenBank/DDBJ whole genome shotgun (WGS) entry which is preliminary data.</text>
</comment>
<protein>
    <recommendedName>
        <fullName evidence="1">Retrovirus-related Pol polyprotein from transposon TNT 1-94-like beta-barrel domain-containing protein</fullName>
    </recommendedName>
</protein>
<dbReference type="Pfam" id="PF22936">
    <property type="entry name" value="Pol_BBD"/>
    <property type="match status" value="1"/>
</dbReference>
<organism evidence="2 3">
    <name type="scientific">Pisum sativum</name>
    <name type="common">Garden pea</name>
    <name type="synonym">Lathyrus oleraceus</name>
    <dbReference type="NCBI Taxonomy" id="3888"/>
    <lineage>
        <taxon>Eukaryota</taxon>
        <taxon>Viridiplantae</taxon>
        <taxon>Streptophyta</taxon>
        <taxon>Embryophyta</taxon>
        <taxon>Tracheophyta</taxon>
        <taxon>Spermatophyta</taxon>
        <taxon>Magnoliopsida</taxon>
        <taxon>eudicotyledons</taxon>
        <taxon>Gunneridae</taxon>
        <taxon>Pentapetalae</taxon>
        <taxon>rosids</taxon>
        <taxon>fabids</taxon>
        <taxon>Fabales</taxon>
        <taxon>Fabaceae</taxon>
        <taxon>Papilionoideae</taxon>
        <taxon>50 kb inversion clade</taxon>
        <taxon>NPAAA clade</taxon>
        <taxon>Hologalegina</taxon>
        <taxon>IRL clade</taxon>
        <taxon>Fabeae</taxon>
        <taxon>Lathyrus</taxon>
    </lineage>
</organism>
<evidence type="ECO:0000313" key="3">
    <source>
        <dbReference type="Proteomes" id="UP001058974"/>
    </source>
</evidence>
<reference evidence="2 3" key="1">
    <citation type="journal article" date="2022" name="Nat. Genet.">
        <title>Improved pea reference genome and pan-genome highlight genomic features and evolutionary characteristics.</title>
        <authorList>
            <person name="Yang T."/>
            <person name="Liu R."/>
            <person name="Luo Y."/>
            <person name="Hu S."/>
            <person name="Wang D."/>
            <person name="Wang C."/>
            <person name="Pandey M.K."/>
            <person name="Ge S."/>
            <person name="Xu Q."/>
            <person name="Li N."/>
            <person name="Li G."/>
            <person name="Huang Y."/>
            <person name="Saxena R.K."/>
            <person name="Ji Y."/>
            <person name="Li M."/>
            <person name="Yan X."/>
            <person name="He Y."/>
            <person name="Liu Y."/>
            <person name="Wang X."/>
            <person name="Xiang C."/>
            <person name="Varshney R.K."/>
            <person name="Ding H."/>
            <person name="Gao S."/>
            <person name="Zong X."/>
        </authorList>
    </citation>
    <scope>NUCLEOTIDE SEQUENCE [LARGE SCALE GENOMIC DNA]</scope>
    <source>
        <strain evidence="2 3">cv. Zhongwan 6</strain>
    </source>
</reference>
<feature type="domain" description="Retrovirus-related Pol polyprotein from transposon TNT 1-94-like beta-barrel" evidence="1">
    <location>
        <begin position="141"/>
        <end position="213"/>
    </location>
</feature>
<name>A0A9D4XEC1_PEA</name>
<dbReference type="Proteomes" id="UP001058974">
    <property type="component" value="Chromosome 4"/>
</dbReference>
<dbReference type="PANTHER" id="PTHR47592:SF27">
    <property type="entry name" value="OS08G0421700 PROTEIN"/>
    <property type="match status" value="1"/>
</dbReference>
<sequence length="213" mass="24325">MWTLSIRFDYIVAAIEGVKYVTAPTLNDLQSSLESREMQMNERSSGTFEQALKAQTNVRNEGPIQRRPNHFQTNLEKYSNLLNKKYTSSINIKKYGHYGRQCRANSLNIRDIHARVAKTEDDMKMVPTTCHTIVDKNDDQWFLDTGCGDHLSGNKELFSDLDENFHSTVKLGDNSKIQVLGKGKIAIRLKDGYLNYISDVLYVPDICQNLLSL</sequence>
<accession>A0A9D4XEC1</accession>
<dbReference type="PANTHER" id="PTHR47592">
    <property type="entry name" value="PBF68 PROTEIN"/>
    <property type="match status" value="1"/>
</dbReference>
<gene>
    <name evidence="2" type="ORF">KIW84_042954</name>
</gene>
<keyword evidence="3" id="KW-1185">Reference proteome</keyword>
<dbReference type="Gramene" id="Psat04G0295400-T1">
    <property type="protein sequence ID" value="KAI5418519.1"/>
    <property type="gene ID" value="KIW84_042954"/>
</dbReference>
<proteinExistence type="predicted"/>